<dbReference type="EnsemblProtists" id="HpaT802884">
    <property type="protein sequence ID" value="HpaP802884"/>
    <property type="gene ID" value="HpaG802884"/>
</dbReference>
<dbReference type="eggNOG" id="ENOG502STDV">
    <property type="taxonomic scope" value="Eukaryota"/>
</dbReference>
<proteinExistence type="predicted"/>
<dbReference type="VEuPathDB" id="FungiDB:HpaG814102"/>
<dbReference type="HOGENOM" id="CLU_1952967_0_0_1"/>
<dbReference type="AlphaFoldDB" id="M4C4T2"/>
<keyword evidence="2" id="KW-1185">Reference proteome</keyword>
<dbReference type="VEuPathDB" id="FungiDB:HpaG802884"/>
<evidence type="ECO:0000313" key="2">
    <source>
        <dbReference type="Proteomes" id="UP000011713"/>
    </source>
</evidence>
<dbReference type="InParanoid" id="M4C4T2"/>
<organism evidence="1 2">
    <name type="scientific">Hyaloperonospora arabidopsidis (strain Emoy2)</name>
    <name type="common">Downy mildew agent</name>
    <name type="synonym">Peronospora arabidopsidis</name>
    <dbReference type="NCBI Taxonomy" id="559515"/>
    <lineage>
        <taxon>Eukaryota</taxon>
        <taxon>Sar</taxon>
        <taxon>Stramenopiles</taxon>
        <taxon>Oomycota</taxon>
        <taxon>Peronosporomycetes</taxon>
        <taxon>Peronosporales</taxon>
        <taxon>Peronosporaceae</taxon>
        <taxon>Hyaloperonospora</taxon>
    </lineage>
</organism>
<dbReference type="EMBL" id="JH598009">
    <property type="status" value="NOT_ANNOTATED_CDS"/>
    <property type="molecule type" value="Genomic_DNA"/>
</dbReference>
<dbReference type="Proteomes" id="UP000011713">
    <property type="component" value="Unassembled WGS sequence"/>
</dbReference>
<reference evidence="1" key="2">
    <citation type="submission" date="2015-06" db="UniProtKB">
        <authorList>
            <consortium name="EnsemblProtists"/>
        </authorList>
    </citation>
    <scope>IDENTIFICATION</scope>
    <source>
        <strain evidence="1">Emoy2</strain>
    </source>
</reference>
<dbReference type="EMBL" id="ABWE02003241">
    <property type="status" value="NOT_ANNOTATED_CDS"/>
    <property type="molecule type" value="Genomic_DNA"/>
</dbReference>
<dbReference type="EnsemblProtists" id="HpaT814102">
    <property type="protein sequence ID" value="HpaP814102"/>
    <property type="gene ID" value="HpaG814102"/>
</dbReference>
<protein>
    <submittedName>
        <fullName evidence="1">Uncharacterized protein</fullName>
    </submittedName>
</protein>
<accession>M4C4T2</accession>
<evidence type="ECO:0000313" key="1">
    <source>
        <dbReference type="EnsemblProtists" id="HpaP814102"/>
    </source>
</evidence>
<reference evidence="2" key="1">
    <citation type="journal article" date="2010" name="Science">
        <title>Signatures of adaptation to obligate biotrophy in the Hyaloperonospora arabidopsidis genome.</title>
        <authorList>
            <person name="Baxter L."/>
            <person name="Tripathy S."/>
            <person name="Ishaque N."/>
            <person name="Boot N."/>
            <person name="Cabral A."/>
            <person name="Kemen E."/>
            <person name="Thines M."/>
            <person name="Ah-Fong A."/>
            <person name="Anderson R."/>
            <person name="Badejoko W."/>
            <person name="Bittner-Eddy P."/>
            <person name="Boore J.L."/>
            <person name="Chibucos M.C."/>
            <person name="Coates M."/>
            <person name="Dehal P."/>
            <person name="Delehaunty K."/>
            <person name="Dong S."/>
            <person name="Downton P."/>
            <person name="Dumas B."/>
            <person name="Fabro G."/>
            <person name="Fronick C."/>
            <person name="Fuerstenberg S.I."/>
            <person name="Fulton L."/>
            <person name="Gaulin E."/>
            <person name="Govers F."/>
            <person name="Hughes L."/>
            <person name="Humphray S."/>
            <person name="Jiang R.H."/>
            <person name="Judelson H."/>
            <person name="Kamoun S."/>
            <person name="Kyung K."/>
            <person name="Meijer H."/>
            <person name="Minx P."/>
            <person name="Morris P."/>
            <person name="Nelson J."/>
            <person name="Phuntumart V."/>
            <person name="Qutob D."/>
            <person name="Rehmany A."/>
            <person name="Rougon-Cardoso A."/>
            <person name="Ryden P."/>
            <person name="Torto-Alalibo T."/>
            <person name="Studholme D."/>
            <person name="Wang Y."/>
            <person name="Win J."/>
            <person name="Wood J."/>
            <person name="Clifton S.W."/>
            <person name="Rogers J."/>
            <person name="Van den Ackerveken G."/>
            <person name="Jones J.D."/>
            <person name="McDowell J.M."/>
            <person name="Beynon J."/>
            <person name="Tyler B.M."/>
        </authorList>
    </citation>
    <scope>NUCLEOTIDE SEQUENCE [LARGE SCALE GENOMIC DNA]</scope>
    <source>
        <strain evidence="2">Emoy2</strain>
    </source>
</reference>
<name>M4C4T2_HYAAE</name>
<sequence length="129" mass="14399">MAPKQKVTERTPLVHVTPTFANGHDGGLSRPRSPLRRAPAWQCWSTTSPSHRFYLLILMSCIPFGGHFVKNGMSSLEQLMLDDKDFPITNHVPAVAGGPTFGQKRPPQHPLFSRLDLRGSSYLCHWHAA</sequence>
<dbReference type="STRING" id="559515.M4C4T2"/>